<dbReference type="AlphaFoldDB" id="J9DKJ0"/>
<gene>
    <name evidence="1" type="ORF">WUBG_19096</name>
</gene>
<evidence type="ECO:0000313" key="1">
    <source>
        <dbReference type="EMBL" id="EJW69996.1"/>
    </source>
</evidence>
<proteinExistence type="predicted"/>
<protein>
    <submittedName>
        <fullName evidence="1">Uncharacterized protein</fullName>
    </submittedName>
</protein>
<reference evidence="2" key="1">
    <citation type="submission" date="2012-08" db="EMBL/GenBank/DDBJ databases">
        <title>The Genome Sequence of Wuchereria bancrofti.</title>
        <authorList>
            <person name="Nutman T.B."/>
            <person name="Fink D.L."/>
            <person name="Russ C."/>
            <person name="Young S."/>
            <person name="Zeng Q."/>
            <person name="Koehrsen M."/>
            <person name="Alvarado L."/>
            <person name="Berlin A."/>
            <person name="Chapman S.B."/>
            <person name="Chen Z."/>
            <person name="Freedman E."/>
            <person name="Gellesch M."/>
            <person name="Goldberg J."/>
            <person name="Griggs A."/>
            <person name="Gujja S."/>
            <person name="Heilman E.R."/>
            <person name="Heiman D."/>
            <person name="Hepburn T."/>
            <person name="Howarth C."/>
            <person name="Jen D."/>
            <person name="Larson L."/>
            <person name="Lewis B."/>
            <person name="Mehta T."/>
            <person name="Park D."/>
            <person name="Pearson M."/>
            <person name="Roberts A."/>
            <person name="Saif S."/>
            <person name="Shea T."/>
            <person name="Shenoy N."/>
            <person name="Sisk P."/>
            <person name="Stolte C."/>
            <person name="Sykes S."/>
            <person name="Walk T."/>
            <person name="White J."/>
            <person name="Yandava C."/>
            <person name="Haas B."/>
            <person name="Henn M.R."/>
            <person name="Nusbaum C."/>
            <person name="Birren B."/>
        </authorList>
    </citation>
    <scope>NUCLEOTIDE SEQUENCE [LARGE SCALE GENOMIC DNA]</scope>
    <source>
        <strain evidence="2">NA</strain>
    </source>
</reference>
<comment type="caution">
    <text evidence="1">The sequence shown here is derived from an EMBL/GenBank/DDBJ whole genome shotgun (WGS) entry which is preliminary data.</text>
</comment>
<evidence type="ECO:0000313" key="2">
    <source>
        <dbReference type="Proteomes" id="UP000004810"/>
    </source>
</evidence>
<feature type="non-terminal residue" evidence="1">
    <location>
        <position position="1"/>
    </location>
</feature>
<name>J9DKJ0_WUCBA</name>
<sequence>VTFCKRTDSLYQQEWMHGHCELLSHMVWVQPYKHFNTEYPHPVIKKKYFRSL</sequence>
<dbReference type="Proteomes" id="UP000004810">
    <property type="component" value="Unassembled WGS sequence"/>
</dbReference>
<organism evidence="1 2">
    <name type="scientific">Wuchereria bancrofti</name>
    <dbReference type="NCBI Taxonomy" id="6293"/>
    <lineage>
        <taxon>Eukaryota</taxon>
        <taxon>Metazoa</taxon>
        <taxon>Ecdysozoa</taxon>
        <taxon>Nematoda</taxon>
        <taxon>Chromadorea</taxon>
        <taxon>Rhabditida</taxon>
        <taxon>Spirurina</taxon>
        <taxon>Spiruromorpha</taxon>
        <taxon>Filarioidea</taxon>
        <taxon>Onchocercidae</taxon>
        <taxon>Wuchereria</taxon>
    </lineage>
</organism>
<dbReference type="EMBL" id="ADBV01024184">
    <property type="protein sequence ID" value="EJW69996.1"/>
    <property type="molecule type" value="Genomic_DNA"/>
</dbReference>
<accession>J9DKJ0</accession>